<gene>
    <name evidence="3" type="ORF">MZO42_09770</name>
</gene>
<feature type="chain" id="PRO_5046315144" description="DUF4412 domain-containing protein" evidence="2">
    <location>
        <begin position="21"/>
        <end position="264"/>
    </location>
</feature>
<organism evidence="3">
    <name type="scientific">Sphingomonas psychrotolerans</name>
    <dbReference type="NCBI Taxonomy" id="1327635"/>
    <lineage>
        <taxon>Bacteria</taxon>
        <taxon>Pseudomonadati</taxon>
        <taxon>Pseudomonadota</taxon>
        <taxon>Alphaproteobacteria</taxon>
        <taxon>Sphingomonadales</taxon>
        <taxon>Sphingomonadaceae</taxon>
        <taxon>Sphingomonas</taxon>
    </lineage>
</organism>
<sequence length="264" mass="27553">MIRICLAAVAALALAACSKAPEDVTARYSLGGGQGTITVEAAGNGDARVEAGQQMLVRKGGTEYVLLTDSKGRFAAKMDDFVAAMGEVMKEGGIKPMGMPPQGEYDLAKQGSETIADVKGDVWKVSPKKGPATESFEAVISSDPAYANVGKALEMQTKLAAAQSKLLQGGESNLEKRVSEMLGKGMVLRFASALKLDKIEKGPIDAKSFELPTVLDKAGIKARMNAERERAQAAAKAMQSAQPPVQQAPVPAPAPTPTPAPKAK</sequence>
<feature type="compositionally biased region" description="Low complexity" evidence="1">
    <location>
        <begin position="232"/>
        <end position="249"/>
    </location>
</feature>
<name>A0ABU3N363_9SPHN</name>
<feature type="signal peptide" evidence="2">
    <location>
        <begin position="1"/>
        <end position="20"/>
    </location>
</feature>
<evidence type="ECO:0008006" key="4">
    <source>
        <dbReference type="Google" id="ProtNLM"/>
    </source>
</evidence>
<accession>A0ABU3N363</accession>
<evidence type="ECO:0000256" key="1">
    <source>
        <dbReference type="SAM" id="MobiDB-lite"/>
    </source>
</evidence>
<reference evidence="3" key="1">
    <citation type="submission" date="2022-04" db="EMBL/GenBank/DDBJ databases">
        <title>Tomato heritable bacteria conferring resistance against bacterial wilt.</title>
        <authorList>
            <person name="Yin J."/>
        </authorList>
    </citation>
    <scope>NUCLEOTIDE SEQUENCE</scope>
    <source>
        <strain evidence="3">Cra20</strain>
    </source>
</reference>
<evidence type="ECO:0000313" key="3">
    <source>
        <dbReference type="EMBL" id="MDT8758984.1"/>
    </source>
</evidence>
<protein>
    <recommendedName>
        <fullName evidence="4">DUF4412 domain-containing protein</fullName>
    </recommendedName>
</protein>
<feature type="region of interest" description="Disordered" evidence="1">
    <location>
        <begin position="225"/>
        <end position="264"/>
    </location>
</feature>
<evidence type="ECO:0000256" key="2">
    <source>
        <dbReference type="SAM" id="SignalP"/>
    </source>
</evidence>
<proteinExistence type="predicted"/>
<dbReference type="EMBL" id="JALMLT010000002">
    <property type="protein sequence ID" value="MDT8758984.1"/>
    <property type="molecule type" value="Genomic_DNA"/>
</dbReference>
<feature type="compositionally biased region" description="Pro residues" evidence="1">
    <location>
        <begin position="250"/>
        <end position="264"/>
    </location>
</feature>
<dbReference type="PROSITE" id="PS51257">
    <property type="entry name" value="PROKAR_LIPOPROTEIN"/>
    <property type="match status" value="1"/>
</dbReference>
<keyword evidence="2" id="KW-0732">Signal</keyword>
<comment type="caution">
    <text evidence="3">The sequence shown here is derived from an EMBL/GenBank/DDBJ whole genome shotgun (WGS) entry which is preliminary data.</text>
</comment>